<dbReference type="GO" id="GO:0004848">
    <property type="term" value="F:ureidoglycolate hydrolase activity"/>
    <property type="evidence" value="ECO:0007669"/>
    <property type="project" value="InterPro"/>
</dbReference>
<evidence type="ECO:0000256" key="1">
    <source>
        <dbReference type="ARBA" id="ARBA00009242"/>
    </source>
</evidence>
<evidence type="ECO:0000256" key="3">
    <source>
        <dbReference type="ARBA" id="ARBA00022631"/>
    </source>
</evidence>
<sequence>MPFIPIADVKAEALKSRTAELSCASLGGHVLSFSDEWFAEATNLIKPGPAESLEGQFGPNGALYDGWETRRHNPTYDWVILRLGPNGGSYIAGFDVDTSTFNGNEAPTVEIYGANTEDASLASDDQRWELLLPQTPCGPAAHHWFEQDDGQVTSKSYTHIKLHMIPDGGISRFRVFGTVNTPSVGHAVSEVTADDKPELNTLDLAHVLNGGRVVFTNDQHFGVGSNLILPGRGKDMGDGWETKRSRVPNHRDWVVIELAEPGVLDRIEVDTLHFLGNFPESFQLCGCDYSGKDLVPPAHDELESKQWHPIVSRSKLGPGRIHAFDVLDDAKKRVTTHVRLTIFPDGGIKRLRVIGRRVRALQKAGIDISSASALAALPACALPSTTSTQPVIREADELSPQSFAAYGQVLFVPDAETIPPGGVKTVNQGTAKKYCELAHVVNAYPSSENINTNIHVYVSTPRAPRTSLLPFPVSVLERHQYTTQLFFPISSPNGARASGQEGYLVIVALPGNDGQPDLQTLKAFWTESDQGISYHPGVWHHPLVATGTTPTSFVCVVNECASQPKLDLDEVFYH</sequence>
<comment type="subunit">
    <text evidence="2">Homodimer.</text>
</comment>
<dbReference type="InterPro" id="IPR047233">
    <property type="entry name" value="UAH_cupin"/>
</dbReference>
<evidence type="ECO:0000313" key="7">
    <source>
        <dbReference type="EMBL" id="KOS13626.1"/>
    </source>
</evidence>
<proteinExistence type="inferred from homology"/>
<accession>A0A0M8MJB9</accession>
<comment type="similarity">
    <text evidence="1">Belongs to the allantoicase family.</text>
</comment>
<feature type="domain" description="Allantoicase" evidence="6">
    <location>
        <begin position="210"/>
        <end position="357"/>
    </location>
</feature>
<evidence type="ECO:0000256" key="4">
    <source>
        <dbReference type="ARBA" id="ARBA00023239"/>
    </source>
</evidence>
<dbReference type="SUPFAM" id="SSF49785">
    <property type="entry name" value="Galactose-binding domain-like"/>
    <property type="match status" value="2"/>
</dbReference>
<dbReference type="HAMAP" id="MF_00813">
    <property type="entry name" value="Allantoicase"/>
    <property type="match status" value="1"/>
</dbReference>
<dbReference type="STRING" id="77020.A0A0M8MJB9"/>
<dbReference type="Pfam" id="PF03561">
    <property type="entry name" value="Allantoicase"/>
    <property type="match status" value="2"/>
</dbReference>
<dbReference type="InterPro" id="IPR015908">
    <property type="entry name" value="Allantoicase_dom"/>
</dbReference>
<dbReference type="EMBL" id="LGAV01000005">
    <property type="protein sequence ID" value="KOS13626.1"/>
    <property type="molecule type" value="Genomic_DNA"/>
</dbReference>
<dbReference type="CDD" id="cd20298">
    <property type="entry name" value="cupin_UAH"/>
    <property type="match status" value="1"/>
</dbReference>
<evidence type="ECO:0000259" key="6">
    <source>
        <dbReference type="Pfam" id="PF03561"/>
    </source>
</evidence>
<dbReference type="GO" id="GO:0004037">
    <property type="term" value="F:allantoicase activity"/>
    <property type="evidence" value="ECO:0007669"/>
    <property type="project" value="InterPro"/>
</dbReference>
<dbReference type="GO" id="GO:0006144">
    <property type="term" value="P:purine nucleobase metabolic process"/>
    <property type="evidence" value="ECO:0007669"/>
    <property type="project" value="UniProtKB-KW"/>
</dbReference>
<reference evidence="7 8" key="1">
    <citation type="submission" date="2015-07" db="EMBL/GenBank/DDBJ databases">
        <title>Draft Genome Sequence of Malassezia furfur CBS1878 and Malassezia pachydermatis CBS1879.</title>
        <authorList>
            <person name="Triana S."/>
            <person name="Ohm R."/>
            <person name="Gonzalez A."/>
            <person name="DeCock H."/>
            <person name="Restrepo S."/>
            <person name="Celis A."/>
        </authorList>
    </citation>
    <scope>NUCLEOTIDE SEQUENCE [LARGE SCALE GENOMIC DNA]</scope>
    <source>
        <strain evidence="7 8">CBS 1879</strain>
    </source>
</reference>
<feature type="domain" description="Allantoicase" evidence="6">
    <location>
        <begin position="27"/>
        <end position="179"/>
    </location>
</feature>
<dbReference type="InterPro" id="IPR024060">
    <property type="entry name" value="Ureidoglycolate_lyase_dom_sf"/>
</dbReference>
<name>A0A0M8MJB9_9BASI</name>
<dbReference type="AlphaFoldDB" id="A0A0M8MJB9"/>
<evidence type="ECO:0000256" key="5">
    <source>
        <dbReference type="ARBA" id="ARBA00047684"/>
    </source>
</evidence>
<evidence type="ECO:0000256" key="2">
    <source>
        <dbReference type="ARBA" id="ARBA00011738"/>
    </source>
</evidence>
<dbReference type="RefSeq" id="XP_017991258.1">
    <property type="nucleotide sequence ID" value="XM_018136489.1"/>
</dbReference>
<dbReference type="InterPro" id="IPR008979">
    <property type="entry name" value="Galactose-bd-like_sf"/>
</dbReference>
<dbReference type="GeneID" id="28728364"/>
<dbReference type="Pfam" id="PF04115">
    <property type="entry name" value="Ureidogly_lyase"/>
    <property type="match status" value="1"/>
</dbReference>
<dbReference type="Gene3D" id="2.60.120.480">
    <property type="entry name" value="Ureidoglycolate hydrolase"/>
    <property type="match status" value="1"/>
</dbReference>
<protein>
    <submittedName>
        <fullName evidence="7">Allantoicase</fullName>
    </submittedName>
</protein>
<dbReference type="PANTHER" id="PTHR12045:SF3">
    <property type="entry name" value="INACTIVE ALLANTOICASE-RELATED"/>
    <property type="match status" value="1"/>
</dbReference>
<dbReference type="GO" id="GO:0050385">
    <property type="term" value="F:ureidoglycolate lyase activity"/>
    <property type="evidence" value="ECO:0007669"/>
    <property type="project" value="UniProtKB-EC"/>
</dbReference>
<keyword evidence="3" id="KW-0659">Purine metabolism</keyword>
<dbReference type="InterPro" id="IPR007247">
    <property type="entry name" value="Ureidogly_lyase"/>
</dbReference>
<keyword evidence="4" id="KW-0456">Lyase</keyword>
<dbReference type="PANTHER" id="PTHR12045">
    <property type="entry name" value="ALLANTOICASE"/>
    <property type="match status" value="1"/>
</dbReference>
<gene>
    <name evidence="7" type="ORF">Malapachy_1994</name>
</gene>
<comment type="catalytic activity">
    <reaction evidence="5">
        <text>(S)-ureidoglycolate = urea + glyoxylate</text>
        <dbReference type="Rhea" id="RHEA:11304"/>
        <dbReference type="ChEBI" id="CHEBI:16199"/>
        <dbReference type="ChEBI" id="CHEBI:36655"/>
        <dbReference type="ChEBI" id="CHEBI:57296"/>
        <dbReference type="EC" id="4.3.2.3"/>
    </reaction>
</comment>
<dbReference type="VEuPathDB" id="FungiDB:Malapachy_1994"/>
<dbReference type="Gene3D" id="2.60.120.260">
    <property type="entry name" value="Galactose-binding domain-like"/>
    <property type="match status" value="2"/>
</dbReference>
<dbReference type="SUPFAM" id="SSF51182">
    <property type="entry name" value="RmlC-like cupins"/>
    <property type="match status" value="1"/>
</dbReference>
<dbReference type="GO" id="GO:0000256">
    <property type="term" value="P:allantoin catabolic process"/>
    <property type="evidence" value="ECO:0007669"/>
    <property type="project" value="InterPro"/>
</dbReference>
<dbReference type="InterPro" id="IPR005164">
    <property type="entry name" value="Allantoicase"/>
</dbReference>
<keyword evidence="8" id="KW-1185">Reference proteome</keyword>
<dbReference type="Proteomes" id="UP000037751">
    <property type="component" value="Unassembled WGS sequence"/>
</dbReference>
<dbReference type="NCBIfam" id="TIGR02961">
    <property type="entry name" value="allantoicase"/>
    <property type="match status" value="1"/>
</dbReference>
<dbReference type="InterPro" id="IPR011051">
    <property type="entry name" value="RmlC_Cupin_sf"/>
</dbReference>
<organism evidence="7 8">
    <name type="scientific">Malassezia pachydermatis</name>
    <dbReference type="NCBI Taxonomy" id="77020"/>
    <lineage>
        <taxon>Eukaryota</taxon>
        <taxon>Fungi</taxon>
        <taxon>Dikarya</taxon>
        <taxon>Basidiomycota</taxon>
        <taxon>Ustilaginomycotina</taxon>
        <taxon>Malasseziomycetes</taxon>
        <taxon>Malasseziales</taxon>
        <taxon>Malasseziaceae</taxon>
        <taxon>Malassezia</taxon>
    </lineage>
</organism>
<comment type="caution">
    <text evidence="7">The sequence shown here is derived from an EMBL/GenBank/DDBJ whole genome shotgun (WGS) entry which is preliminary data.</text>
</comment>
<dbReference type="OrthoDB" id="10266039at2759"/>
<evidence type="ECO:0000313" key="8">
    <source>
        <dbReference type="Proteomes" id="UP000037751"/>
    </source>
</evidence>